<keyword evidence="4" id="KW-1185">Reference proteome</keyword>
<dbReference type="KEGG" id="gbe:GbCGDNIH1_1624"/>
<name>Q0BRN0_GRABC</name>
<dbReference type="eggNOG" id="COG1196">
    <property type="taxonomic scope" value="Bacteria"/>
</dbReference>
<feature type="region of interest" description="Disordered" evidence="1">
    <location>
        <begin position="17"/>
        <end position="46"/>
    </location>
</feature>
<feature type="transmembrane region" description="Helical" evidence="2">
    <location>
        <begin position="71"/>
        <end position="93"/>
    </location>
</feature>
<evidence type="ECO:0000256" key="2">
    <source>
        <dbReference type="SAM" id="Phobius"/>
    </source>
</evidence>
<keyword evidence="2" id="KW-1133">Transmembrane helix</keyword>
<keyword evidence="2" id="KW-0472">Membrane</keyword>
<dbReference type="STRING" id="391165.GbCGDNIH1_1624"/>
<organism evidence="3 4">
    <name type="scientific">Granulibacter bethesdensis (strain ATCC BAA-1260 / CGDNIH1)</name>
    <dbReference type="NCBI Taxonomy" id="391165"/>
    <lineage>
        <taxon>Bacteria</taxon>
        <taxon>Pseudomonadati</taxon>
        <taxon>Pseudomonadota</taxon>
        <taxon>Alphaproteobacteria</taxon>
        <taxon>Acetobacterales</taxon>
        <taxon>Acetobacteraceae</taxon>
        <taxon>Granulibacter</taxon>
    </lineage>
</organism>
<dbReference type="EMBL" id="CP000394">
    <property type="protein sequence ID" value="ABI62522.1"/>
    <property type="molecule type" value="Genomic_DNA"/>
</dbReference>
<dbReference type="HOGENOM" id="CLU_063844_2_1_5"/>
<accession>Q0BRN0</accession>
<dbReference type="Proteomes" id="UP000001963">
    <property type="component" value="Chromosome"/>
</dbReference>
<protein>
    <submittedName>
        <fullName evidence="3">Membrane spanning protein</fullName>
    </submittedName>
</protein>
<evidence type="ECO:0000256" key="1">
    <source>
        <dbReference type="SAM" id="MobiDB-lite"/>
    </source>
</evidence>
<proteinExistence type="predicted"/>
<dbReference type="AlphaFoldDB" id="Q0BRN0"/>
<gene>
    <name evidence="3" type="ordered locus">GbCGDNIH1_1624</name>
</gene>
<feature type="transmembrane region" description="Helical" evidence="2">
    <location>
        <begin position="154"/>
        <end position="176"/>
    </location>
</feature>
<evidence type="ECO:0000313" key="3">
    <source>
        <dbReference type="EMBL" id="ABI62522.1"/>
    </source>
</evidence>
<sequence length="360" mass="37160">MKDCRPEARCGNIAARSERQLSARQHNRGIRMSHTTHPVPPGPYGDTGWSSQDEYLALDERRIRLSNRISWGAVLAGVVLALVVQALLNLLGIGIGLSSVDAANSSGNPDADTLSMAAAGWWTLSGIIAAFFGGHVAGRLSGTAKLNTARWHGLVSWAATTFVLFYILTTAVGGMVGGAISTVGSGVGHAIGGTASGIGSMVGGMGNAAGTAAARNPDDAKQAYNSLEAQVRSLVNPSDAQTVQNAAVAYVKAKLNGNQQEADRAREQAVNGLAKAANISPDEAKTRLDALEQQYQKTVDEAKQQAIAAAEATRKAAARGAIFGVIGLLLGAVAAWFGGGAGAPEAEAVIHHNHVVRRDA</sequence>
<feature type="transmembrane region" description="Helical" evidence="2">
    <location>
        <begin position="113"/>
        <end position="133"/>
    </location>
</feature>
<evidence type="ECO:0000313" key="4">
    <source>
        <dbReference type="Proteomes" id="UP000001963"/>
    </source>
</evidence>
<keyword evidence="2" id="KW-0812">Transmembrane</keyword>
<reference evidence="3 4" key="1">
    <citation type="journal article" date="2007" name="J. Bacteriol.">
        <title>Genome sequence analysis of the emerging human pathogenic acetic acid bacterium Granulibacter bethesdensis.</title>
        <authorList>
            <person name="Greenberg D.E."/>
            <person name="Porcella S.F."/>
            <person name="Zelazny A.M."/>
            <person name="Virtaneva K."/>
            <person name="Sturdevant D.E."/>
            <person name="Kupko J.J.III."/>
            <person name="Barbian K.D."/>
            <person name="Babar A."/>
            <person name="Dorward D.W."/>
            <person name="Holland S.M."/>
        </authorList>
    </citation>
    <scope>NUCLEOTIDE SEQUENCE [LARGE SCALE GENOMIC DNA]</scope>
    <source>
        <strain evidence="4">ATCC BAA-1260 / CGDNIH1</strain>
    </source>
</reference>